<evidence type="ECO:0000313" key="3">
    <source>
        <dbReference type="Proteomes" id="UP001595613"/>
    </source>
</evidence>
<dbReference type="RefSeq" id="WP_380097970.1">
    <property type="nucleotide sequence ID" value="NZ_JBHRYD010000013.1"/>
</dbReference>
<dbReference type="CDD" id="cd14789">
    <property type="entry name" value="Tiki"/>
    <property type="match status" value="1"/>
</dbReference>
<feature type="signal peptide" evidence="1">
    <location>
        <begin position="1"/>
        <end position="22"/>
    </location>
</feature>
<dbReference type="PANTHER" id="PTHR40590:SF1">
    <property type="entry name" value="CYTOPLASMIC PROTEIN"/>
    <property type="match status" value="1"/>
</dbReference>
<keyword evidence="1" id="KW-0732">Signal</keyword>
<dbReference type="Proteomes" id="UP001595613">
    <property type="component" value="Unassembled WGS sequence"/>
</dbReference>
<comment type="caution">
    <text evidence="2">The sequence shown here is derived from an EMBL/GenBank/DDBJ whole genome shotgun (WGS) entry which is preliminary data.</text>
</comment>
<reference evidence="3" key="1">
    <citation type="journal article" date="2019" name="Int. J. Syst. Evol. Microbiol.">
        <title>The Global Catalogue of Microorganisms (GCM) 10K type strain sequencing project: providing services to taxonomists for standard genome sequencing and annotation.</title>
        <authorList>
            <consortium name="The Broad Institute Genomics Platform"/>
            <consortium name="The Broad Institute Genome Sequencing Center for Infectious Disease"/>
            <person name="Wu L."/>
            <person name="Ma J."/>
        </authorList>
    </citation>
    <scope>NUCLEOTIDE SEQUENCE [LARGE SCALE GENOMIC DNA]</scope>
    <source>
        <strain evidence="3">KCTC 42281</strain>
    </source>
</reference>
<name>A0ABV7X4B1_9HYPH</name>
<dbReference type="InterPro" id="IPR002816">
    <property type="entry name" value="TraB/PrgY/GumN_fam"/>
</dbReference>
<accession>A0ABV7X4B1</accession>
<organism evidence="2 3">
    <name type="scientific">Devosia honganensis</name>
    <dbReference type="NCBI Taxonomy" id="1610527"/>
    <lineage>
        <taxon>Bacteria</taxon>
        <taxon>Pseudomonadati</taxon>
        <taxon>Pseudomonadota</taxon>
        <taxon>Alphaproteobacteria</taxon>
        <taxon>Hyphomicrobiales</taxon>
        <taxon>Devosiaceae</taxon>
        <taxon>Devosia</taxon>
    </lineage>
</organism>
<keyword evidence="3" id="KW-1185">Reference proteome</keyword>
<feature type="chain" id="PRO_5045613014" evidence="1">
    <location>
        <begin position="23"/>
        <end position="288"/>
    </location>
</feature>
<protein>
    <submittedName>
        <fullName evidence="2">TraB/GumN family protein</fullName>
    </submittedName>
</protein>
<dbReference type="InterPro" id="IPR047111">
    <property type="entry name" value="YbaP-like"/>
</dbReference>
<gene>
    <name evidence="2" type="ORF">ACFOOL_14560</name>
</gene>
<evidence type="ECO:0000313" key="2">
    <source>
        <dbReference type="EMBL" id="MFC3705974.1"/>
    </source>
</evidence>
<dbReference type="PANTHER" id="PTHR40590">
    <property type="entry name" value="CYTOPLASMIC PROTEIN-RELATED"/>
    <property type="match status" value="1"/>
</dbReference>
<proteinExistence type="predicted"/>
<sequence>MPVGRLVAPLAALLLAATPGLAAPALWQVSDADSSIWVFGSVHMLPPDTDWRSPALDKILSKADRVYFETDIGPEGQARIIPLTFELGFNRDGKLLSDKIGPELTARVRSAAEEYFIPMPSLLTMQPWMAATTLSLGPLTNSGYAAELGVETVLSEGLPAERKGFLESPEEQLGFLAGGSEAEQISMLEATLDTLDMIQDDIGFMIEAWLAGEPEALGEIFMAQMGGYDEGMVERIIDRRNHNWVAQIETMLAENEKALLVVGAAHMIGEASVIRLLEARGFSSQRLQ</sequence>
<evidence type="ECO:0000256" key="1">
    <source>
        <dbReference type="SAM" id="SignalP"/>
    </source>
</evidence>
<dbReference type="EMBL" id="JBHRYD010000013">
    <property type="protein sequence ID" value="MFC3705974.1"/>
    <property type="molecule type" value="Genomic_DNA"/>
</dbReference>
<dbReference type="Pfam" id="PF01963">
    <property type="entry name" value="TraB_PrgY_gumN"/>
    <property type="match status" value="1"/>
</dbReference>